<dbReference type="PROSITE" id="PS50106">
    <property type="entry name" value="PDZ"/>
    <property type="match status" value="1"/>
</dbReference>
<dbReference type="RefSeq" id="WP_264500857.1">
    <property type="nucleotide sequence ID" value="NZ_JAPDDS010000004.1"/>
</dbReference>
<comment type="caution">
    <text evidence="2">The sequence shown here is derived from an EMBL/GenBank/DDBJ whole genome shotgun (WGS) entry which is preliminary data.</text>
</comment>
<dbReference type="Proteomes" id="UP001207930">
    <property type="component" value="Unassembled WGS sequence"/>
</dbReference>
<reference evidence="2 3" key="1">
    <citation type="submission" date="2022-10" db="EMBL/GenBank/DDBJ databases">
        <title>Luteolibacter flavescens strain MCCC 1K03193, whole genome shotgun sequencing project.</title>
        <authorList>
            <person name="Zhao G."/>
            <person name="Shen L."/>
        </authorList>
    </citation>
    <scope>NUCLEOTIDE SEQUENCE [LARGE SCALE GENOMIC DNA]</scope>
    <source>
        <strain evidence="2 3">MCCC 1K03193</strain>
    </source>
</reference>
<name>A0ABT3FMV2_9BACT</name>
<dbReference type="InterPro" id="IPR001478">
    <property type="entry name" value="PDZ"/>
</dbReference>
<feature type="domain" description="PDZ" evidence="1">
    <location>
        <begin position="76"/>
        <end position="135"/>
    </location>
</feature>
<protein>
    <submittedName>
        <fullName evidence="2">PDZ domain-containing protein</fullName>
    </submittedName>
</protein>
<proteinExistence type="predicted"/>
<dbReference type="Pfam" id="PF13180">
    <property type="entry name" value="PDZ_2"/>
    <property type="match status" value="1"/>
</dbReference>
<gene>
    <name evidence="2" type="ORF">OKA04_09190</name>
</gene>
<evidence type="ECO:0000313" key="2">
    <source>
        <dbReference type="EMBL" id="MCW1884900.1"/>
    </source>
</evidence>
<dbReference type="EMBL" id="JAPDDS010000004">
    <property type="protein sequence ID" value="MCW1884900.1"/>
    <property type="molecule type" value="Genomic_DNA"/>
</dbReference>
<dbReference type="InterPro" id="IPR036034">
    <property type="entry name" value="PDZ_sf"/>
</dbReference>
<dbReference type="SUPFAM" id="SSF50156">
    <property type="entry name" value="PDZ domain-like"/>
    <property type="match status" value="1"/>
</dbReference>
<dbReference type="SMART" id="SM00228">
    <property type="entry name" value="PDZ"/>
    <property type="match status" value="1"/>
</dbReference>
<organism evidence="2 3">
    <name type="scientific">Luteolibacter flavescens</name>
    <dbReference type="NCBI Taxonomy" id="1859460"/>
    <lineage>
        <taxon>Bacteria</taxon>
        <taxon>Pseudomonadati</taxon>
        <taxon>Verrucomicrobiota</taxon>
        <taxon>Verrucomicrobiia</taxon>
        <taxon>Verrucomicrobiales</taxon>
        <taxon>Verrucomicrobiaceae</taxon>
        <taxon>Luteolibacter</taxon>
    </lineage>
</organism>
<evidence type="ECO:0000259" key="1">
    <source>
        <dbReference type="PROSITE" id="PS50106"/>
    </source>
</evidence>
<sequence>MLPASVFGEDGFPAAALELLDSEEFKDRVQGEQELVGWAQGKGEAALKRLIAETDAATEPEVRLRLRDVLKEVVISTHLLKEGQGYVGIQMNEINVAPPGKDEQRGGIWVTWIHPETPAMKAGLQVNDVIIGLNDIKWPAGIGARESFATEIRRLKLGDKVKLEVIRGEGVQEIEMTLAARPLSAEPLARLALMRGGMEKVTPEEVARLEREARDAFFHQWQAARRAGATKP</sequence>
<evidence type="ECO:0000313" key="3">
    <source>
        <dbReference type="Proteomes" id="UP001207930"/>
    </source>
</evidence>
<dbReference type="Gene3D" id="2.30.42.10">
    <property type="match status" value="1"/>
</dbReference>
<keyword evidence="3" id="KW-1185">Reference proteome</keyword>
<accession>A0ABT3FMV2</accession>